<protein>
    <submittedName>
        <fullName evidence="1">Uncharacterized protein</fullName>
    </submittedName>
</protein>
<organism evidence="1">
    <name type="scientific">Arundo donax</name>
    <name type="common">Giant reed</name>
    <name type="synonym">Donax arundinaceus</name>
    <dbReference type="NCBI Taxonomy" id="35708"/>
    <lineage>
        <taxon>Eukaryota</taxon>
        <taxon>Viridiplantae</taxon>
        <taxon>Streptophyta</taxon>
        <taxon>Embryophyta</taxon>
        <taxon>Tracheophyta</taxon>
        <taxon>Spermatophyta</taxon>
        <taxon>Magnoliopsida</taxon>
        <taxon>Liliopsida</taxon>
        <taxon>Poales</taxon>
        <taxon>Poaceae</taxon>
        <taxon>PACMAD clade</taxon>
        <taxon>Arundinoideae</taxon>
        <taxon>Arundineae</taxon>
        <taxon>Arundo</taxon>
    </lineage>
</organism>
<sequence length="61" mass="7019">MQFRVDAASSRPRELPQGPHVLPLARPCLAPELPALRHSQHRKAHLRRDAGQVCEVRRLRH</sequence>
<name>A0A0A9TVV0_ARUDO</name>
<proteinExistence type="predicted"/>
<reference evidence="1" key="2">
    <citation type="journal article" date="2015" name="Data Brief">
        <title>Shoot transcriptome of the giant reed, Arundo donax.</title>
        <authorList>
            <person name="Barrero R.A."/>
            <person name="Guerrero F.D."/>
            <person name="Moolhuijzen P."/>
            <person name="Goolsby J.A."/>
            <person name="Tidwell J."/>
            <person name="Bellgard S.E."/>
            <person name="Bellgard M.I."/>
        </authorList>
    </citation>
    <scope>NUCLEOTIDE SEQUENCE</scope>
    <source>
        <tissue evidence="1">Shoot tissue taken approximately 20 cm above the soil surface</tissue>
    </source>
</reference>
<reference evidence="1" key="1">
    <citation type="submission" date="2014-09" db="EMBL/GenBank/DDBJ databases">
        <authorList>
            <person name="Magalhaes I.L.F."/>
            <person name="Oliveira U."/>
            <person name="Santos F.R."/>
            <person name="Vidigal T.H.D.A."/>
            <person name="Brescovit A.D."/>
            <person name="Santos A.J."/>
        </authorList>
    </citation>
    <scope>NUCLEOTIDE SEQUENCE</scope>
    <source>
        <tissue evidence="1">Shoot tissue taken approximately 20 cm above the soil surface</tissue>
    </source>
</reference>
<dbReference type="AlphaFoldDB" id="A0A0A9TVV0"/>
<evidence type="ECO:0000313" key="1">
    <source>
        <dbReference type="EMBL" id="JAD90424.1"/>
    </source>
</evidence>
<dbReference type="EMBL" id="GBRH01207471">
    <property type="protein sequence ID" value="JAD90424.1"/>
    <property type="molecule type" value="Transcribed_RNA"/>
</dbReference>
<accession>A0A0A9TVV0</accession>